<proteinExistence type="predicted"/>
<dbReference type="Pfam" id="PF18199">
    <property type="entry name" value="Dynein_C"/>
    <property type="match status" value="2"/>
</dbReference>
<dbReference type="InterPro" id="IPR027417">
    <property type="entry name" value="P-loop_NTPase"/>
</dbReference>
<accession>A0A8C1K5S1</accession>
<dbReference type="GO" id="GO:0030286">
    <property type="term" value="C:dynein complex"/>
    <property type="evidence" value="ECO:0007669"/>
    <property type="project" value="InterPro"/>
</dbReference>
<evidence type="ECO:0000259" key="1">
    <source>
        <dbReference type="Pfam" id="PF03028"/>
    </source>
</evidence>
<dbReference type="AlphaFoldDB" id="A0A8C1K5S1"/>
<feature type="domain" description="Dynein heavy chain region D6 P-loop" evidence="1">
    <location>
        <begin position="84"/>
        <end position="117"/>
    </location>
</feature>
<reference evidence="3" key="2">
    <citation type="submission" date="2025-09" db="UniProtKB">
        <authorList>
            <consortium name="Ensembl"/>
        </authorList>
    </citation>
    <scope>IDENTIFICATION</scope>
</reference>
<evidence type="ECO:0000313" key="4">
    <source>
        <dbReference type="Proteomes" id="UP000694427"/>
    </source>
</evidence>
<dbReference type="PANTHER" id="PTHR22878">
    <property type="entry name" value="DYNEIN HEAVY CHAIN 6, AXONEMAL-LIKE-RELATED"/>
    <property type="match status" value="1"/>
</dbReference>
<evidence type="ECO:0000313" key="3">
    <source>
        <dbReference type="Ensembl" id="ENSCCRP00010042326.1"/>
    </source>
</evidence>
<feature type="domain" description="Dynein heavy chain C-terminal" evidence="2">
    <location>
        <begin position="241"/>
        <end position="294"/>
    </location>
</feature>
<protein>
    <recommendedName>
        <fullName evidence="5">Dynein heavy chain C-terminal domain-containing protein</fullName>
    </recommendedName>
</protein>
<dbReference type="Proteomes" id="UP000694427">
    <property type="component" value="Unplaced"/>
</dbReference>
<evidence type="ECO:0008006" key="5">
    <source>
        <dbReference type="Google" id="ProtNLM"/>
    </source>
</evidence>
<dbReference type="Gene3D" id="1.10.8.720">
    <property type="entry name" value="Region D6 of dynein motor"/>
    <property type="match status" value="1"/>
</dbReference>
<sequence length="418" mass="47518">MFLSILKSLGFKTTWTSLYFVLWHALKKQEKIFANLQLYNIQYIIYNYRKTSTFMGYLHLYCLSTSRVVLVSQVGHLTWVALSGTRPGSHTVKMIHSAMKEGTWVCLQNCHLAVSWIYPSPLFPVKILTEKTVRIILLSFSLFVPQLFVNEYEEVSFEAITYLTGGCNYRGRVTDGWDLTSTQHPEVFGMHENVYISKDLQQTKLLFDSLILTQGGGSKGGGSSDPGNFDNESAHVKFPVCYTVLMQEMLRYNNLRSTIRVSLQNLIKAIKGLVVMDAELEAIAGSLLLGKVFTHRQWGLKVSDKWYDMQKPHVFRFFFTQKYSIPIGLHGFNYEISSVLLSDTSDSSPEDGVYIHGLFLDGARWDRKSGVLAEQYPKVLFDAVPIIWIKPKPQSIYVCPLYKTSERKGTLSTTLSSA</sequence>
<dbReference type="InterPro" id="IPR026983">
    <property type="entry name" value="DHC"/>
</dbReference>
<dbReference type="InterPro" id="IPR004273">
    <property type="entry name" value="Dynein_heavy_D6_P-loop"/>
</dbReference>
<dbReference type="Gene3D" id="3.40.50.300">
    <property type="entry name" value="P-loop containing nucleotide triphosphate hydrolases"/>
    <property type="match status" value="1"/>
</dbReference>
<dbReference type="InterPro" id="IPR042219">
    <property type="entry name" value="AAA_lid_11_sf"/>
</dbReference>
<dbReference type="Ensembl" id="ENSCCRT00010046429.1">
    <property type="protein sequence ID" value="ENSCCRP00010042326.1"/>
    <property type="gene ID" value="ENSCCRG00010018027.1"/>
</dbReference>
<reference evidence="3" key="1">
    <citation type="submission" date="2025-08" db="UniProtKB">
        <authorList>
            <consortium name="Ensembl"/>
        </authorList>
    </citation>
    <scope>IDENTIFICATION</scope>
</reference>
<name>A0A8C1K5S1_CYPCA</name>
<dbReference type="GO" id="GO:0008569">
    <property type="term" value="F:minus-end-directed microtubule motor activity"/>
    <property type="evidence" value="ECO:0007669"/>
    <property type="project" value="InterPro"/>
</dbReference>
<dbReference type="GO" id="GO:0045505">
    <property type="term" value="F:dynein intermediate chain binding"/>
    <property type="evidence" value="ECO:0007669"/>
    <property type="project" value="InterPro"/>
</dbReference>
<feature type="domain" description="Dynein heavy chain C-terminal" evidence="2">
    <location>
        <begin position="319"/>
        <end position="417"/>
    </location>
</feature>
<dbReference type="GO" id="GO:0007018">
    <property type="term" value="P:microtubule-based movement"/>
    <property type="evidence" value="ECO:0007669"/>
    <property type="project" value="InterPro"/>
</dbReference>
<evidence type="ECO:0000259" key="2">
    <source>
        <dbReference type="Pfam" id="PF18199"/>
    </source>
</evidence>
<organism evidence="3 4">
    <name type="scientific">Cyprinus carpio</name>
    <name type="common">Common carp</name>
    <dbReference type="NCBI Taxonomy" id="7962"/>
    <lineage>
        <taxon>Eukaryota</taxon>
        <taxon>Metazoa</taxon>
        <taxon>Chordata</taxon>
        <taxon>Craniata</taxon>
        <taxon>Vertebrata</taxon>
        <taxon>Euteleostomi</taxon>
        <taxon>Actinopterygii</taxon>
        <taxon>Neopterygii</taxon>
        <taxon>Teleostei</taxon>
        <taxon>Ostariophysi</taxon>
        <taxon>Cypriniformes</taxon>
        <taxon>Cyprinidae</taxon>
        <taxon>Cyprininae</taxon>
        <taxon>Cyprinus</taxon>
    </lineage>
</organism>
<dbReference type="Gene3D" id="1.20.1270.280">
    <property type="match status" value="1"/>
</dbReference>
<dbReference type="PANTHER" id="PTHR22878:SF70">
    <property type="entry name" value="DYNEIN HEAVY CHAIN 2, AXONEMAL"/>
    <property type="match status" value="1"/>
</dbReference>
<dbReference type="Pfam" id="PF03028">
    <property type="entry name" value="Dynein_heavy"/>
    <property type="match status" value="1"/>
</dbReference>
<dbReference type="Gene3D" id="3.10.490.20">
    <property type="match status" value="1"/>
</dbReference>
<dbReference type="GO" id="GO:0051959">
    <property type="term" value="F:dynein light intermediate chain binding"/>
    <property type="evidence" value="ECO:0007669"/>
    <property type="project" value="InterPro"/>
</dbReference>
<keyword evidence="4" id="KW-1185">Reference proteome</keyword>
<dbReference type="InterPro" id="IPR043160">
    <property type="entry name" value="Dynein_C_barrel"/>
</dbReference>
<dbReference type="InterPro" id="IPR041228">
    <property type="entry name" value="Dynein_C"/>
</dbReference>